<evidence type="ECO:0000313" key="1">
    <source>
        <dbReference type="EMBL" id="EKV57782.1"/>
    </source>
</evidence>
<name>A0A2U4F0P8_9SPIR</name>
<dbReference type="AlphaFoldDB" id="A0A2U4F0P8"/>
<dbReference type="EMBL" id="ALNZ01000016">
    <property type="protein sequence ID" value="EKV57782.1"/>
    <property type="molecule type" value="Genomic_DNA"/>
</dbReference>
<reference evidence="1 2" key="1">
    <citation type="submission" date="2012-07" db="EMBL/GenBank/DDBJ databases">
        <title>Genome sequence of Brachyspira sp. 30446, isolated from a pig with mucohaemorrhagic colitis.</title>
        <authorList>
            <person name="Rubin J.E."/>
            <person name="Fernando C."/>
            <person name="Harding J.C.S."/>
            <person name="Hill J.E."/>
        </authorList>
    </citation>
    <scope>NUCLEOTIDE SEQUENCE [LARGE SCALE GENOMIC DNA]</scope>
    <source>
        <strain evidence="1 2">30446</strain>
    </source>
</reference>
<dbReference type="GeneID" id="66487165"/>
<gene>
    <name evidence="1" type="ORF">A966_03540</name>
</gene>
<protein>
    <submittedName>
        <fullName evidence="1">Uncharacterized protein</fullName>
    </submittedName>
</protein>
<accession>A0A2U4F0P8</accession>
<dbReference type="OrthoDB" id="9955764at2"/>
<dbReference type="RefSeq" id="WP_008722435.1">
    <property type="nucleotide sequence ID" value="NZ_JH994110.1"/>
</dbReference>
<evidence type="ECO:0000313" key="2">
    <source>
        <dbReference type="Proteomes" id="UP000011663"/>
    </source>
</evidence>
<dbReference type="Proteomes" id="UP000011663">
    <property type="component" value="Unassembled WGS sequence"/>
</dbReference>
<sequence length="70" mass="8413">MGFYKEKKKCLEIEPIRLKKRVIDIMLYVNQAEELGDKKEAEKNLKLSQKCYKNKKENLQKVEQYKGQSF</sequence>
<organism evidence="1 2">
    <name type="scientific">Brachyspira hampsonii 30446</name>
    <dbReference type="NCBI Taxonomy" id="1289135"/>
    <lineage>
        <taxon>Bacteria</taxon>
        <taxon>Pseudomonadati</taxon>
        <taxon>Spirochaetota</taxon>
        <taxon>Spirochaetia</taxon>
        <taxon>Brachyspirales</taxon>
        <taxon>Brachyspiraceae</taxon>
        <taxon>Brachyspira</taxon>
    </lineage>
</organism>
<proteinExistence type="predicted"/>
<comment type="caution">
    <text evidence="1">The sequence shown here is derived from an EMBL/GenBank/DDBJ whole genome shotgun (WGS) entry which is preliminary data.</text>
</comment>